<evidence type="ECO:0000256" key="5">
    <source>
        <dbReference type="ARBA" id="ARBA00022598"/>
    </source>
</evidence>
<name>A0A4P9YX46_9FUNG</name>
<dbReference type="Pfam" id="PF01411">
    <property type="entry name" value="tRNA-synt_2c"/>
    <property type="match status" value="2"/>
</dbReference>
<dbReference type="InterPro" id="IPR018165">
    <property type="entry name" value="Ala-tRNA-synth_IIc_core"/>
</dbReference>
<dbReference type="CDD" id="cd00673">
    <property type="entry name" value="AlaRS_core"/>
    <property type="match status" value="1"/>
</dbReference>
<dbReference type="SUPFAM" id="SSF101353">
    <property type="entry name" value="Putative anticodon-binding domain of alanyl-tRNA synthetase (AlaRS)"/>
    <property type="match status" value="1"/>
</dbReference>
<dbReference type="SMART" id="SM00863">
    <property type="entry name" value="tRNA_SAD"/>
    <property type="match status" value="1"/>
</dbReference>
<evidence type="ECO:0000256" key="9">
    <source>
        <dbReference type="ARBA" id="ARBA00022917"/>
    </source>
</evidence>
<keyword evidence="10 14" id="KW-0030">Aminoacyl-tRNA synthetase</keyword>
<evidence type="ECO:0000256" key="12">
    <source>
        <dbReference type="SAM" id="MobiDB-lite"/>
    </source>
</evidence>
<comment type="similarity">
    <text evidence="1">Belongs to the class-II aminoacyl-tRNA synthetase family. Alax-L subfamily.</text>
</comment>
<evidence type="ECO:0000256" key="10">
    <source>
        <dbReference type="ARBA" id="ARBA00023146"/>
    </source>
</evidence>
<keyword evidence="5" id="KW-0436">Ligase</keyword>
<feature type="domain" description="Alanyl-transfer RNA synthetases family profile" evidence="13">
    <location>
        <begin position="28"/>
        <end position="639"/>
    </location>
</feature>
<dbReference type="InterPro" id="IPR045864">
    <property type="entry name" value="aa-tRNA-synth_II/BPL/LPL"/>
</dbReference>
<keyword evidence="8" id="KW-0694">RNA-binding</keyword>
<dbReference type="Proteomes" id="UP000278143">
    <property type="component" value="Unassembled WGS sequence"/>
</dbReference>
<sequence length="749" mass="82558">MGDQLGRVAVWDIRSRHLPASEYMQAHTAPGMVPWKQHFLYPATASDKRLMSVQKCVRAGGKHNDLDNVGYTPRHHTFFEMLGFFSFGDLSKAEAIRMAWHFLTQTLKLPVHRLAVTVYEKDEESYALWRDAMQLPPHAITRHGDRDNFWSMGDEGPCGPCTEIFWDTQQMDKAPEDRWIEIWNIVFMEHNRTRAGQLVPLPVRCVDTGMGLERLASNKASNFDTDLFDPLKRALQPFMPSNKVHNEQQTASPLTDVYENIIVDHIRSSAFLVADGVTPSFHGAYPDLSARSAIIADVLREEEQIFRRSLDKGIRILDHVFGQAGYQATKMVPGEVAFQLYTAHGFPLDLTRQMAVERGWQLDEAGQCQDAACGACGVCSFTTTIAVECQRLMDEHRASGRASKEMFAGSQPSSQDVAGAASLQHVRFVGYDALASHATVVSASTASDDHPNRMSVAIDPCPFYGLGGGQASDTGYLRRMRNGERWKVLRVRQPKPNALLLDVERASPCESDQCEAIELGEQVEAVVDAERRRGCSDVDEQRLRFDFTHGQPLTAAEIVAIEAFVNEACLRNIEVTTKELPLADALASGAVANFAEKYAEHVRVVKVAEVSAELCGGTHVRETSAIYPFKIRSESSVAAVERVDALQRQLEQTKDTLQQAYRQLAQHTADHATLQCHHKGKRPFDHPPSAGRSARGDAAPSLESLSTRCTGCCACGAAARQNSHPARSPALSVASCGTATQSGTPATGR</sequence>
<dbReference type="Gene3D" id="2.40.30.130">
    <property type="match status" value="1"/>
</dbReference>
<evidence type="ECO:0000256" key="1">
    <source>
        <dbReference type="ARBA" id="ARBA00008429"/>
    </source>
</evidence>
<dbReference type="InterPro" id="IPR002318">
    <property type="entry name" value="Ala-tRNA-lgiase_IIc"/>
</dbReference>
<dbReference type="PANTHER" id="PTHR11777">
    <property type="entry name" value="ALANYL-TRNA SYNTHETASE"/>
    <property type="match status" value="1"/>
</dbReference>
<dbReference type="GO" id="GO:0002161">
    <property type="term" value="F:aminoacyl-tRNA deacylase activity"/>
    <property type="evidence" value="ECO:0007669"/>
    <property type="project" value="TreeGrafter"/>
</dbReference>
<dbReference type="InterPro" id="IPR018163">
    <property type="entry name" value="Thr/Ala-tRNA-synth_IIc_edit"/>
</dbReference>
<evidence type="ECO:0000256" key="8">
    <source>
        <dbReference type="ARBA" id="ARBA00022884"/>
    </source>
</evidence>
<keyword evidence="15" id="KW-1185">Reference proteome</keyword>
<dbReference type="FunFam" id="3.30.980.10:FF:000004">
    <property type="entry name" value="Alanine--tRNA ligase, cytoplasmic"/>
    <property type="match status" value="1"/>
</dbReference>
<protein>
    <recommendedName>
        <fullName evidence="3">Alanine--tRNA ligase</fullName>
        <ecNumber evidence="2">6.1.1.7</ecNumber>
    </recommendedName>
</protein>
<dbReference type="Pfam" id="PF07973">
    <property type="entry name" value="tRNA_SAD"/>
    <property type="match status" value="1"/>
</dbReference>
<organism evidence="14 15">
    <name type="scientific">Syncephalis pseudoplumigaleata</name>
    <dbReference type="NCBI Taxonomy" id="1712513"/>
    <lineage>
        <taxon>Eukaryota</taxon>
        <taxon>Fungi</taxon>
        <taxon>Fungi incertae sedis</taxon>
        <taxon>Zoopagomycota</taxon>
        <taxon>Zoopagomycotina</taxon>
        <taxon>Zoopagomycetes</taxon>
        <taxon>Zoopagales</taxon>
        <taxon>Piptocephalidaceae</taxon>
        <taxon>Syncephalis</taxon>
    </lineage>
</organism>
<dbReference type="Gene3D" id="3.30.54.20">
    <property type="match status" value="1"/>
</dbReference>
<dbReference type="InterPro" id="IPR050058">
    <property type="entry name" value="Ala-tRNA_ligase"/>
</dbReference>
<feature type="region of interest" description="Disordered" evidence="12">
    <location>
        <begin position="678"/>
        <end position="699"/>
    </location>
</feature>
<evidence type="ECO:0000256" key="6">
    <source>
        <dbReference type="ARBA" id="ARBA00022741"/>
    </source>
</evidence>
<dbReference type="InterPro" id="IPR018162">
    <property type="entry name" value="Ala-tRNA-ligase_IIc_anticod-bd"/>
</dbReference>
<keyword evidence="11" id="KW-0175">Coiled coil</keyword>
<keyword evidence="6" id="KW-0547">Nucleotide-binding</keyword>
<evidence type="ECO:0000256" key="7">
    <source>
        <dbReference type="ARBA" id="ARBA00022840"/>
    </source>
</evidence>
<dbReference type="PRINTS" id="PR00980">
    <property type="entry name" value="TRNASYNTHALA"/>
</dbReference>
<feature type="coiled-coil region" evidence="11">
    <location>
        <begin position="636"/>
        <end position="670"/>
    </location>
</feature>
<dbReference type="SUPFAM" id="SSF55186">
    <property type="entry name" value="ThrRS/AlaRS common domain"/>
    <property type="match status" value="1"/>
</dbReference>
<evidence type="ECO:0000256" key="2">
    <source>
        <dbReference type="ARBA" id="ARBA00013168"/>
    </source>
</evidence>
<evidence type="ECO:0000256" key="11">
    <source>
        <dbReference type="SAM" id="Coils"/>
    </source>
</evidence>
<evidence type="ECO:0000259" key="13">
    <source>
        <dbReference type="PROSITE" id="PS50860"/>
    </source>
</evidence>
<dbReference type="InterPro" id="IPR018164">
    <property type="entry name" value="Ala-tRNA-synth_IIc_N"/>
</dbReference>
<reference evidence="15" key="1">
    <citation type="journal article" date="2018" name="Nat. Microbiol.">
        <title>Leveraging single-cell genomics to expand the fungal tree of life.</title>
        <authorList>
            <person name="Ahrendt S.R."/>
            <person name="Quandt C.A."/>
            <person name="Ciobanu D."/>
            <person name="Clum A."/>
            <person name="Salamov A."/>
            <person name="Andreopoulos B."/>
            <person name="Cheng J.F."/>
            <person name="Woyke T."/>
            <person name="Pelin A."/>
            <person name="Henrissat B."/>
            <person name="Reynolds N.K."/>
            <person name="Benny G.L."/>
            <person name="Smith M.E."/>
            <person name="James T.Y."/>
            <person name="Grigoriev I.V."/>
        </authorList>
    </citation>
    <scope>NUCLEOTIDE SEQUENCE [LARGE SCALE GENOMIC DNA]</scope>
    <source>
        <strain evidence="15">Benny S71-1</strain>
    </source>
</reference>
<dbReference type="PROSITE" id="PS50860">
    <property type="entry name" value="AA_TRNA_LIGASE_II_ALA"/>
    <property type="match status" value="1"/>
</dbReference>
<dbReference type="Gene3D" id="3.30.980.10">
    <property type="entry name" value="Threonyl-trna Synthetase, Chain A, domain 2"/>
    <property type="match status" value="1"/>
</dbReference>
<dbReference type="EMBL" id="KZ990207">
    <property type="protein sequence ID" value="RKP24468.1"/>
    <property type="molecule type" value="Genomic_DNA"/>
</dbReference>
<dbReference type="GO" id="GO:0004813">
    <property type="term" value="F:alanine-tRNA ligase activity"/>
    <property type="evidence" value="ECO:0007669"/>
    <property type="project" value="UniProtKB-EC"/>
</dbReference>
<dbReference type="SUPFAM" id="SSF50447">
    <property type="entry name" value="Translation proteins"/>
    <property type="match status" value="1"/>
</dbReference>
<dbReference type="InterPro" id="IPR009000">
    <property type="entry name" value="Transl_B-barrel_sf"/>
</dbReference>
<dbReference type="GO" id="GO:0005829">
    <property type="term" value="C:cytosol"/>
    <property type="evidence" value="ECO:0007669"/>
    <property type="project" value="TreeGrafter"/>
</dbReference>
<accession>A0A4P9YX46</accession>
<dbReference type="EC" id="6.1.1.7" evidence="2"/>
<dbReference type="GO" id="GO:0000049">
    <property type="term" value="F:tRNA binding"/>
    <property type="evidence" value="ECO:0007669"/>
    <property type="project" value="UniProtKB-KW"/>
</dbReference>
<keyword evidence="7" id="KW-0067">ATP-binding</keyword>
<dbReference type="PANTHER" id="PTHR11777:SF9">
    <property type="entry name" value="ALANINE--TRNA LIGASE, CYTOPLASMIC"/>
    <property type="match status" value="1"/>
</dbReference>
<feature type="region of interest" description="Disordered" evidence="12">
    <location>
        <begin position="726"/>
        <end position="749"/>
    </location>
</feature>
<dbReference type="GO" id="GO:0005524">
    <property type="term" value="F:ATP binding"/>
    <property type="evidence" value="ECO:0007669"/>
    <property type="project" value="UniProtKB-KW"/>
</dbReference>
<dbReference type="Gene3D" id="3.30.930.10">
    <property type="entry name" value="Bira Bifunctional Protein, Domain 2"/>
    <property type="match status" value="1"/>
</dbReference>
<evidence type="ECO:0000313" key="15">
    <source>
        <dbReference type="Proteomes" id="UP000278143"/>
    </source>
</evidence>
<dbReference type="SUPFAM" id="SSF55681">
    <property type="entry name" value="Class II aaRS and biotin synthetases"/>
    <property type="match status" value="1"/>
</dbReference>
<dbReference type="AlphaFoldDB" id="A0A4P9YX46"/>
<proteinExistence type="inferred from homology"/>
<dbReference type="GO" id="GO:0006419">
    <property type="term" value="P:alanyl-tRNA aminoacylation"/>
    <property type="evidence" value="ECO:0007669"/>
    <property type="project" value="InterPro"/>
</dbReference>
<dbReference type="InterPro" id="IPR012947">
    <property type="entry name" value="tRNA_SAD"/>
</dbReference>
<dbReference type="OrthoDB" id="2423964at2759"/>
<gene>
    <name evidence="14" type="ORF">SYNPS1DRAFT_29767</name>
</gene>
<keyword evidence="9" id="KW-0648">Protein biosynthesis</keyword>
<evidence type="ECO:0000313" key="14">
    <source>
        <dbReference type="EMBL" id="RKP24468.1"/>
    </source>
</evidence>
<keyword evidence="4" id="KW-0820">tRNA-binding</keyword>
<dbReference type="GO" id="GO:0045892">
    <property type="term" value="P:negative regulation of DNA-templated transcription"/>
    <property type="evidence" value="ECO:0007669"/>
    <property type="project" value="TreeGrafter"/>
</dbReference>
<feature type="compositionally biased region" description="Polar residues" evidence="12">
    <location>
        <begin position="735"/>
        <end position="749"/>
    </location>
</feature>
<evidence type="ECO:0000256" key="3">
    <source>
        <dbReference type="ARBA" id="ARBA00017959"/>
    </source>
</evidence>
<evidence type="ECO:0000256" key="4">
    <source>
        <dbReference type="ARBA" id="ARBA00022555"/>
    </source>
</evidence>